<dbReference type="OMA" id="NDIDKHQ"/>
<dbReference type="InParanoid" id="D3B4D0"/>
<evidence type="ECO:0000256" key="1">
    <source>
        <dbReference type="SAM" id="MobiDB-lite"/>
    </source>
</evidence>
<reference evidence="2 3" key="1">
    <citation type="journal article" date="2011" name="Genome Res.">
        <title>Phylogeny-wide analysis of social amoeba genomes highlights ancient origins for complex intercellular communication.</title>
        <authorList>
            <person name="Heidel A.J."/>
            <person name="Lawal H.M."/>
            <person name="Felder M."/>
            <person name="Schilde C."/>
            <person name="Helps N.R."/>
            <person name="Tunggal B."/>
            <person name="Rivero F."/>
            <person name="John U."/>
            <person name="Schleicher M."/>
            <person name="Eichinger L."/>
            <person name="Platzer M."/>
            <person name="Noegel A.A."/>
            <person name="Schaap P."/>
            <person name="Gloeckner G."/>
        </authorList>
    </citation>
    <scope>NUCLEOTIDE SEQUENCE [LARGE SCALE GENOMIC DNA]</scope>
    <source>
        <strain evidence="3">ATCC 26659 / Pp 5 / PN500</strain>
    </source>
</reference>
<feature type="region of interest" description="Disordered" evidence="1">
    <location>
        <begin position="240"/>
        <end position="274"/>
    </location>
</feature>
<dbReference type="AlphaFoldDB" id="D3B4D0"/>
<gene>
    <name evidence="2" type="ORF">PPL_03252</name>
</gene>
<dbReference type="EMBL" id="ADBJ01000010">
    <property type="protein sequence ID" value="EFA84178.1"/>
    <property type="molecule type" value="Genomic_DNA"/>
</dbReference>
<dbReference type="RefSeq" id="XP_020436295.1">
    <property type="nucleotide sequence ID" value="XM_020574223.1"/>
</dbReference>
<comment type="caution">
    <text evidence="2">The sequence shown here is derived from an EMBL/GenBank/DDBJ whole genome shotgun (WGS) entry which is preliminary data.</text>
</comment>
<dbReference type="GeneID" id="31358775"/>
<proteinExistence type="predicted"/>
<accession>D3B4D0</accession>
<feature type="compositionally biased region" description="Acidic residues" evidence="1">
    <location>
        <begin position="253"/>
        <end position="267"/>
    </location>
</feature>
<dbReference type="Proteomes" id="UP000001396">
    <property type="component" value="Unassembled WGS sequence"/>
</dbReference>
<dbReference type="InterPro" id="IPR016024">
    <property type="entry name" value="ARM-type_fold"/>
</dbReference>
<organism evidence="2 3">
    <name type="scientific">Heterostelium pallidum (strain ATCC 26659 / Pp 5 / PN500)</name>
    <name type="common">Cellular slime mold</name>
    <name type="synonym">Polysphondylium pallidum</name>
    <dbReference type="NCBI Taxonomy" id="670386"/>
    <lineage>
        <taxon>Eukaryota</taxon>
        <taxon>Amoebozoa</taxon>
        <taxon>Evosea</taxon>
        <taxon>Eumycetozoa</taxon>
        <taxon>Dictyostelia</taxon>
        <taxon>Acytosteliales</taxon>
        <taxon>Acytosteliaceae</taxon>
        <taxon>Heterostelium</taxon>
    </lineage>
</organism>
<evidence type="ECO:0000313" key="3">
    <source>
        <dbReference type="Proteomes" id="UP000001396"/>
    </source>
</evidence>
<evidence type="ECO:0000313" key="2">
    <source>
        <dbReference type="EMBL" id="EFA84178.1"/>
    </source>
</evidence>
<keyword evidence="3" id="KW-1185">Reference proteome</keyword>
<name>D3B4D0_HETP5</name>
<sequence>MNINDFYNEIARLNDPNSLKLLIQNVLKNYCINQTITTQYIKSFTDLVVESIANISGNTNDIDILRKLITSIGLIARYSPYINSFKSYLDRVINDILLVTLRSFNNVTDYDSVEIRALYVETIRSYTLILQAYNDQMDKYTKPVIESLTKHFDSGLFPVIVQSEIEQYSITSILELVAVLIQTSPTLILDNFNLLQYIINVFINLDIEKFTPIFDEIVNVIGHYLQMFIYVPFESLEQTPSTQKKKHPNARDEESDDDDDEDQDDETQTLTAEQRQEQLKIKRSELSNYKKPSIQQSIQLLQKVTSSPNHPKKESCIILMGIISSYSLIHHYCECQPVVEIVFNHFSDRFNEQDEHLKLVINCLAYVFSNTPRELEIVQQYLPVFFNKVTLYFTNIKNHSKENPTNKSLRTALAASREIVSHAISKMLLLFDCFFEYADEFISFAYVLAEPMVLSNFLYALLFQLESSTSNEQRQQFDQVYLPKVMKPLLSQLSSKYQSSTKLSSSILKSLNNISTFGEMYIKDYYNDIIDLVETVLKCSWQTFIPYSIDSISILSKITIKGECSQVQLEKIWRIFGLILTDRIVSNEDGIDFDLVNRSKFIVLEEISSYLESVVNGTCASSKTCAPKPEQLATLYRYLLANIGCVEVTFDSDLYLRMSQLTVLNSLLKYSEKVVVAAAVQSNDVSKDIDSSIHSVVAELILLSNMDDEEQQDTLMDHFIDIVNSSNFTSYKVILERLF</sequence>
<dbReference type="FunCoup" id="D3B4D0">
    <property type="interactions" value="543"/>
</dbReference>
<dbReference type="SUPFAM" id="SSF48371">
    <property type="entry name" value="ARM repeat"/>
    <property type="match status" value="1"/>
</dbReference>
<protein>
    <submittedName>
        <fullName evidence="2">Uncharacterized protein</fullName>
    </submittedName>
</protein>